<protein>
    <submittedName>
        <fullName evidence="2">Uncharacterized protein</fullName>
    </submittedName>
</protein>
<feature type="non-terminal residue" evidence="2">
    <location>
        <position position="80"/>
    </location>
</feature>
<organism evidence="2">
    <name type="scientific">marine metagenome</name>
    <dbReference type="NCBI Taxonomy" id="408172"/>
    <lineage>
        <taxon>unclassified sequences</taxon>
        <taxon>metagenomes</taxon>
        <taxon>ecological metagenomes</taxon>
    </lineage>
</organism>
<reference evidence="2" key="1">
    <citation type="submission" date="2018-05" db="EMBL/GenBank/DDBJ databases">
        <authorList>
            <person name="Lanie J.A."/>
            <person name="Ng W.-L."/>
            <person name="Kazmierczak K.M."/>
            <person name="Andrzejewski T.M."/>
            <person name="Davidsen T.M."/>
            <person name="Wayne K.J."/>
            <person name="Tettelin H."/>
            <person name="Glass J.I."/>
            <person name="Rusch D."/>
            <person name="Podicherti R."/>
            <person name="Tsui H.-C.T."/>
            <person name="Winkler M.E."/>
        </authorList>
    </citation>
    <scope>NUCLEOTIDE SEQUENCE</scope>
</reference>
<name>A0A382YDI8_9ZZZZ</name>
<gene>
    <name evidence="2" type="ORF">METZ01_LOCUS434221</name>
</gene>
<evidence type="ECO:0000256" key="1">
    <source>
        <dbReference type="SAM" id="MobiDB-lite"/>
    </source>
</evidence>
<evidence type="ECO:0000313" key="2">
    <source>
        <dbReference type="EMBL" id="SVD81367.1"/>
    </source>
</evidence>
<feature type="non-terminal residue" evidence="2">
    <location>
        <position position="1"/>
    </location>
</feature>
<proteinExistence type="predicted"/>
<dbReference type="AlphaFoldDB" id="A0A382YDI8"/>
<sequence>VVQGCGHWQQYGRLRNLLRCKGFFIALTDPHTGSAFELQLVRRGIPPEALKRGIHTMSKRKSDTSSKPSRKTEQAGSPSK</sequence>
<dbReference type="EMBL" id="UINC01174976">
    <property type="protein sequence ID" value="SVD81367.1"/>
    <property type="molecule type" value="Genomic_DNA"/>
</dbReference>
<accession>A0A382YDI8</accession>
<feature type="region of interest" description="Disordered" evidence="1">
    <location>
        <begin position="50"/>
        <end position="80"/>
    </location>
</feature>